<name>A0ABS4KD53_9FIRM</name>
<reference evidence="3 4" key="1">
    <citation type="submission" date="2021-03" db="EMBL/GenBank/DDBJ databases">
        <title>Genomic Encyclopedia of Type Strains, Phase IV (KMG-IV): sequencing the most valuable type-strain genomes for metagenomic binning, comparative biology and taxonomic classification.</title>
        <authorList>
            <person name="Goeker M."/>
        </authorList>
    </citation>
    <scope>NUCLEOTIDE SEQUENCE [LARGE SCALE GENOMIC DNA]</scope>
    <source>
        <strain evidence="3 4">DSM 27563</strain>
    </source>
</reference>
<dbReference type="PRINTS" id="PR00412">
    <property type="entry name" value="EPOXHYDRLASE"/>
</dbReference>
<dbReference type="SUPFAM" id="SSF53474">
    <property type="entry name" value="alpha/beta-Hydrolases"/>
    <property type="match status" value="1"/>
</dbReference>
<keyword evidence="1" id="KW-0378">Hydrolase</keyword>
<dbReference type="InterPro" id="IPR050266">
    <property type="entry name" value="AB_hydrolase_sf"/>
</dbReference>
<accession>A0ABS4KD53</accession>
<evidence type="ECO:0000313" key="3">
    <source>
        <dbReference type="EMBL" id="MBP2025290.1"/>
    </source>
</evidence>
<dbReference type="PANTHER" id="PTHR43798">
    <property type="entry name" value="MONOACYLGLYCEROL LIPASE"/>
    <property type="match status" value="1"/>
</dbReference>
<evidence type="ECO:0000259" key="2">
    <source>
        <dbReference type="Pfam" id="PF00561"/>
    </source>
</evidence>
<dbReference type="EMBL" id="JAGGLJ010000006">
    <property type="protein sequence ID" value="MBP2025290.1"/>
    <property type="molecule type" value="Genomic_DNA"/>
</dbReference>
<evidence type="ECO:0000256" key="1">
    <source>
        <dbReference type="ARBA" id="ARBA00022801"/>
    </source>
</evidence>
<dbReference type="RefSeq" id="WP_210060584.1">
    <property type="nucleotide sequence ID" value="NZ_JAGGLJ010000006.1"/>
</dbReference>
<organism evidence="3 4">
    <name type="scientific">Peptoniphilus stercorisuis</name>
    <dbReference type="NCBI Taxonomy" id="1436965"/>
    <lineage>
        <taxon>Bacteria</taxon>
        <taxon>Bacillati</taxon>
        <taxon>Bacillota</taxon>
        <taxon>Tissierellia</taxon>
        <taxon>Tissierellales</taxon>
        <taxon>Peptoniphilaceae</taxon>
        <taxon>Peptoniphilus</taxon>
    </lineage>
</organism>
<dbReference type="InterPro" id="IPR000073">
    <property type="entry name" value="AB_hydrolase_1"/>
</dbReference>
<dbReference type="PRINTS" id="PR00111">
    <property type="entry name" value="ABHYDROLASE"/>
</dbReference>
<sequence length="298" mass="34196">MEKIKFNKENLPNGETMAYRHKVKGNKTLLLVHGNQSSSIFYEDLMNNLDDNINIYAIDLMGFGDSTYKNKHSLIKDWAEDVNEFMEIKNIKNAVVVGWSLGGGVVMELAANHPEKVKHLVLLASVGVKGYPMFKYDENLKPILSEPIYKEEDIVKDPVLMIPVLKGIEEQNAEFFTEVWRKTIFNLNEPEEEVYKSYMEAILKEKCFLDVSVALINFNITREKSVINGSGRIENIKMPVTWIHGEKDLVVPIKTGIDSIKYFETKTDFIKFENSGHAMFMDESEKFINILEKIVSDN</sequence>
<dbReference type="PANTHER" id="PTHR43798:SF31">
    <property type="entry name" value="AB HYDROLASE SUPERFAMILY PROTEIN YCLE"/>
    <property type="match status" value="1"/>
</dbReference>
<protein>
    <submittedName>
        <fullName evidence="3">Pimeloyl-ACP methyl ester carboxylesterase</fullName>
    </submittedName>
</protein>
<proteinExistence type="predicted"/>
<dbReference type="InterPro" id="IPR029058">
    <property type="entry name" value="AB_hydrolase_fold"/>
</dbReference>
<gene>
    <name evidence="3" type="ORF">J2Z71_000820</name>
</gene>
<dbReference type="Proteomes" id="UP001519306">
    <property type="component" value="Unassembled WGS sequence"/>
</dbReference>
<dbReference type="Gene3D" id="3.40.50.1820">
    <property type="entry name" value="alpha/beta hydrolase"/>
    <property type="match status" value="1"/>
</dbReference>
<evidence type="ECO:0000313" key="4">
    <source>
        <dbReference type="Proteomes" id="UP001519306"/>
    </source>
</evidence>
<dbReference type="InterPro" id="IPR000639">
    <property type="entry name" value="Epox_hydrolase-like"/>
</dbReference>
<keyword evidence="4" id="KW-1185">Reference proteome</keyword>
<comment type="caution">
    <text evidence="3">The sequence shown here is derived from an EMBL/GenBank/DDBJ whole genome shotgun (WGS) entry which is preliminary data.</text>
</comment>
<feature type="domain" description="AB hydrolase-1" evidence="2">
    <location>
        <begin position="28"/>
        <end position="283"/>
    </location>
</feature>
<dbReference type="Pfam" id="PF00561">
    <property type="entry name" value="Abhydrolase_1"/>
    <property type="match status" value="1"/>
</dbReference>